<evidence type="ECO:0000256" key="2">
    <source>
        <dbReference type="ARBA" id="ARBA00012438"/>
    </source>
</evidence>
<dbReference type="Pfam" id="PF13426">
    <property type="entry name" value="PAS_9"/>
    <property type="match status" value="1"/>
</dbReference>
<name>A0A150M4E0_9BACI</name>
<organism evidence="11 12">
    <name type="scientific">Caldibacillus debilis</name>
    <dbReference type="NCBI Taxonomy" id="301148"/>
    <lineage>
        <taxon>Bacteria</taxon>
        <taxon>Bacillati</taxon>
        <taxon>Bacillota</taxon>
        <taxon>Bacilli</taxon>
        <taxon>Bacillales</taxon>
        <taxon>Bacillaceae</taxon>
        <taxon>Caldibacillus</taxon>
    </lineage>
</organism>
<evidence type="ECO:0000313" key="11">
    <source>
        <dbReference type="EMBL" id="KYD19221.1"/>
    </source>
</evidence>
<dbReference type="EMBL" id="LQYT01000043">
    <property type="protein sequence ID" value="KYD19221.1"/>
    <property type="molecule type" value="Genomic_DNA"/>
</dbReference>
<feature type="domain" description="PAS" evidence="10">
    <location>
        <begin position="27"/>
        <end position="82"/>
    </location>
</feature>
<dbReference type="SUPFAM" id="SSF55785">
    <property type="entry name" value="PYP-like sensor domain (PAS domain)"/>
    <property type="match status" value="1"/>
</dbReference>
<dbReference type="InterPro" id="IPR036097">
    <property type="entry name" value="HisK_dim/P_sf"/>
</dbReference>
<evidence type="ECO:0000256" key="6">
    <source>
        <dbReference type="ARBA" id="ARBA00022777"/>
    </source>
</evidence>
<dbReference type="Gene3D" id="3.30.565.10">
    <property type="entry name" value="Histidine kinase-like ATPase, C-terminal domain"/>
    <property type="match status" value="1"/>
</dbReference>
<dbReference type="Proteomes" id="UP000075683">
    <property type="component" value="Unassembled WGS sequence"/>
</dbReference>
<keyword evidence="5" id="KW-0547">Nucleotide-binding</keyword>
<evidence type="ECO:0000313" key="12">
    <source>
        <dbReference type="Proteomes" id="UP000075683"/>
    </source>
</evidence>
<dbReference type="InterPro" id="IPR036890">
    <property type="entry name" value="HATPase_C_sf"/>
</dbReference>
<keyword evidence="4" id="KW-0808">Transferase</keyword>
<dbReference type="SUPFAM" id="SSF47384">
    <property type="entry name" value="Homodimeric domain of signal transducing histidine kinase"/>
    <property type="match status" value="1"/>
</dbReference>
<dbReference type="GO" id="GO:0000155">
    <property type="term" value="F:phosphorelay sensor kinase activity"/>
    <property type="evidence" value="ECO:0007669"/>
    <property type="project" value="InterPro"/>
</dbReference>
<dbReference type="InterPro" id="IPR005467">
    <property type="entry name" value="His_kinase_dom"/>
</dbReference>
<dbReference type="InterPro" id="IPR004358">
    <property type="entry name" value="Sig_transdc_His_kin-like_C"/>
</dbReference>
<dbReference type="Pfam" id="PF00512">
    <property type="entry name" value="HisKA"/>
    <property type="match status" value="1"/>
</dbReference>
<evidence type="ECO:0000256" key="4">
    <source>
        <dbReference type="ARBA" id="ARBA00022679"/>
    </source>
</evidence>
<evidence type="ECO:0000256" key="7">
    <source>
        <dbReference type="ARBA" id="ARBA00022840"/>
    </source>
</evidence>
<dbReference type="PROSITE" id="PS50112">
    <property type="entry name" value="PAS"/>
    <property type="match status" value="1"/>
</dbReference>
<dbReference type="PROSITE" id="PS50109">
    <property type="entry name" value="HIS_KIN"/>
    <property type="match status" value="1"/>
</dbReference>
<feature type="domain" description="Histidine kinase" evidence="9">
    <location>
        <begin position="161"/>
        <end position="365"/>
    </location>
</feature>
<dbReference type="PRINTS" id="PR00344">
    <property type="entry name" value="BCTRLSENSOR"/>
</dbReference>
<protein>
    <recommendedName>
        <fullName evidence="2">histidine kinase</fullName>
        <ecNumber evidence="2">2.7.13.3</ecNumber>
    </recommendedName>
</protein>
<dbReference type="CDD" id="cd00082">
    <property type="entry name" value="HisKA"/>
    <property type="match status" value="1"/>
</dbReference>
<dbReference type="Gene3D" id="1.10.287.130">
    <property type="match status" value="1"/>
</dbReference>
<dbReference type="PATRIC" id="fig|301148.3.peg.3550"/>
<dbReference type="GO" id="GO:0005524">
    <property type="term" value="F:ATP binding"/>
    <property type="evidence" value="ECO:0007669"/>
    <property type="project" value="UniProtKB-KW"/>
</dbReference>
<dbReference type="CDD" id="cd00130">
    <property type="entry name" value="PAS"/>
    <property type="match status" value="1"/>
</dbReference>
<dbReference type="SMART" id="SM00388">
    <property type="entry name" value="HisKA"/>
    <property type="match status" value="1"/>
</dbReference>
<evidence type="ECO:0000259" key="10">
    <source>
        <dbReference type="PROSITE" id="PS50112"/>
    </source>
</evidence>
<keyword evidence="6" id="KW-0418">Kinase</keyword>
<evidence type="ECO:0000256" key="3">
    <source>
        <dbReference type="ARBA" id="ARBA00022553"/>
    </source>
</evidence>
<dbReference type="SMART" id="SM00387">
    <property type="entry name" value="HATPase_c"/>
    <property type="match status" value="1"/>
</dbReference>
<dbReference type="AlphaFoldDB" id="A0A150M4E0"/>
<evidence type="ECO:0000259" key="9">
    <source>
        <dbReference type="PROSITE" id="PS50109"/>
    </source>
</evidence>
<accession>A0A150M4E0</accession>
<dbReference type="SUPFAM" id="SSF55874">
    <property type="entry name" value="ATPase domain of HSP90 chaperone/DNA topoisomerase II/histidine kinase"/>
    <property type="match status" value="1"/>
</dbReference>
<comment type="caution">
    <text evidence="11">The sequence shown here is derived from an EMBL/GenBank/DDBJ whole genome shotgun (WGS) entry which is preliminary data.</text>
</comment>
<evidence type="ECO:0000256" key="8">
    <source>
        <dbReference type="ARBA" id="ARBA00023012"/>
    </source>
</evidence>
<sequence length="368" mass="41742">MKRGGSMASIFRNNAVVAGKKTVKPEEEEKILELLARILDMMIIICTKDGRITYVSPNIKDILGYVRNEALGKTLDELFNHPPQKRLQILLRGDETVKRLSRFSKKDGSIIWMVINASRLRDQEENREYGYVVTLREISLDTMESLQQRDKLSALGQLAAGIAHEIKNPLTSMKGFIQIMKADRKYNEEYLKIMELELERLESISQELMCFAKPNKNQWKVCNLGAILEKSIALLEGDIFRKRIQVIFHRDEEPIPVFCDEQKIKQVFINLIKNAMEAMESQGKIIIKASKEKESAVITVTDTGCGIPEELMNRIGQPFFTTKENGNGLGLMMCNKIIAEHNGSISVRSKMGVGTTFAVTLPIFRDQG</sequence>
<dbReference type="Gene3D" id="3.30.450.20">
    <property type="entry name" value="PAS domain"/>
    <property type="match status" value="1"/>
</dbReference>
<dbReference type="InterPro" id="IPR003661">
    <property type="entry name" value="HisK_dim/P_dom"/>
</dbReference>
<dbReference type="PANTHER" id="PTHR43065:SF10">
    <property type="entry name" value="PEROXIDE STRESS-ACTIVATED HISTIDINE KINASE MAK3"/>
    <property type="match status" value="1"/>
</dbReference>
<evidence type="ECO:0000256" key="1">
    <source>
        <dbReference type="ARBA" id="ARBA00000085"/>
    </source>
</evidence>
<gene>
    <name evidence="11" type="ORF">B4135_2145</name>
</gene>
<dbReference type="Pfam" id="PF02518">
    <property type="entry name" value="HATPase_c"/>
    <property type="match status" value="1"/>
</dbReference>
<dbReference type="NCBIfam" id="TIGR00229">
    <property type="entry name" value="sensory_box"/>
    <property type="match status" value="1"/>
</dbReference>
<keyword evidence="7" id="KW-0067">ATP-binding</keyword>
<reference evidence="11 12" key="1">
    <citation type="submission" date="2016-01" db="EMBL/GenBank/DDBJ databases">
        <title>Draft Genome Sequences of Seven Thermophilic Sporeformers Isolated from Foods.</title>
        <authorList>
            <person name="Berendsen E.M."/>
            <person name="Wells-Bennik M.H."/>
            <person name="Krawcyk A.O."/>
            <person name="De Jong A."/>
            <person name="Holsappel S."/>
            <person name="Eijlander R.T."/>
            <person name="Kuipers O.P."/>
        </authorList>
    </citation>
    <scope>NUCLEOTIDE SEQUENCE [LARGE SCALE GENOMIC DNA]</scope>
    <source>
        <strain evidence="11 12">B4135</strain>
    </source>
</reference>
<dbReference type="STRING" id="301148.B4135_2145"/>
<dbReference type="InterPro" id="IPR000014">
    <property type="entry name" value="PAS"/>
</dbReference>
<comment type="catalytic activity">
    <reaction evidence="1">
        <text>ATP + protein L-histidine = ADP + protein N-phospho-L-histidine.</text>
        <dbReference type="EC" id="2.7.13.3"/>
    </reaction>
</comment>
<evidence type="ECO:0000256" key="5">
    <source>
        <dbReference type="ARBA" id="ARBA00022741"/>
    </source>
</evidence>
<dbReference type="InterPro" id="IPR035965">
    <property type="entry name" value="PAS-like_dom_sf"/>
</dbReference>
<dbReference type="SMART" id="SM00091">
    <property type="entry name" value="PAS"/>
    <property type="match status" value="1"/>
</dbReference>
<proteinExistence type="predicted"/>
<dbReference type="EC" id="2.7.13.3" evidence="2"/>
<keyword evidence="3" id="KW-0597">Phosphoprotein</keyword>
<dbReference type="InterPro" id="IPR003594">
    <property type="entry name" value="HATPase_dom"/>
</dbReference>
<keyword evidence="8" id="KW-0902">Two-component regulatory system</keyword>
<dbReference type="PANTHER" id="PTHR43065">
    <property type="entry name" value="SENSOR HISTIDINE KINASE"/>
    <property type="match status" value="1"/>
</dbReference>